<keyword evidence="7" id="KW-1185">Reference proteome</keyword>
<organism evidence="6 7">
    <name type="scientific">Allacma fusca</name>
    <dbReference type="NCBI Taxonomy" id="39272"/>
    <lineage>
        <taxon>Eukaryota</taxon>
        <taxon>Metazoa</taxon>
        <taxon>Ecdysozoa</taxon>
        <taxon>Arthropoda</taxon>
        <taxon>Hexapoda</taxon>
        <taxon>Collembola</taxon>
        <taxon>Symphypleona</taxon>
        <taxon>Sminthuridae</taxon>
        <taxon>Allacma</taxon>
    </lineage>
</organism>
<gene>
    <name evidence="6" type="ORF">AFUS01_LOCUS24252</name>
</gene>
<feature type="compositionally biased region" description="Acidic residues" evidence="4">
    <location>
        <begin position="851"/>
        <end position="862"/>
    </location>
</feature>
<dbReference type="InterPro" id="IPR052424">
    <property type="entry name" value="Kielin_Chordin-BMP_Reg"/>
</dbReference>
<feature type="region of interest" description="Disordered" evidence="4">
    <location>
        <begin position="851"/>
        <end position="883"/>
    </location>
</feature>
<sequence>MYGQKGLVLIPFHVWDLQSQLLLIVCRYRGSVYDLGEEVPTEEPCLLCECKSAVVCKLRICPEIPVPPPPGCIVVHKARKCCATLICNQHMHETNRKFSREQKLPAVNSSLSSTSTEGKGYCVLDGTVYAEGSAMRSSSLCQYCFCIRGEMKCSSPQCVIPMNGCKPKFRSYACCPTNYDCQESNSTAVLKTTPSSTPVPEFLKGCLVKGKRIGEGEPVLPLQLENQTNPCQTCFCMGGVVRCRPLECDRALEGCRPITEDGHCCPDRYDCNNTNVITTETSTSKSETVITTLSTGSFTIPIASTASVMPTTTEKEELLPEPSGQKMTTSKIPATLDVPSTDGKLNSSAFRNRSVEGSREERRNKDKYDFQDRTSYEDDEKEDSSSISYEEHVEHEHEPESSMPFEDTTDQSSSNSEMELDSDVSPTEENDLETRTILLKAESSELSSDEASEIPNSTGSPDSTEVQKASRQNSIGSTSSFTESTTTGRTAPPATTSSPSALTTPQEKERVTNPAVENSMRDIQVLNASSSIISGLGEDSDSDSDSDMESTSSSIVINQDVESTETSLVPTSPPTSTVSSPTTSTNPSVHSIQTTVKNVHFIPFGVEDAVVSPSNDTFPVEPPPTQNVAYGDHALKISLIPPTPPKGYVSVPLNLTNATSGAPPLNNLPSNSPVEPLTLTSGIGDDLRNAIMDVPVSTSLYSHGYYRNGIITDQSQRESLELEMSSRRPFPGQVLDDYDHYLKVGIKDAIVHPTSAQVIPDTGTQVSPSRPLSSPQPTLSNENPARTYSKFGIQDSAYYKYGYGNVARESQTSSVRPIVHHHRYYNAPEQEHLVPQTSHSDFEPVINEDDMTYTDDEDEGTSFEEQSAESPYDHVNYPNLNGESHSYQNTPPPKFVFPQISPVVTSPPTHPPKAPPTVHPNGTKTISGNSNSHPNNRDKIGFNPAVAFPFALPKRPAGSEFNLGLKLSGCNIYGKMYNIGDVIRELSSSCVRCLCTEIGVQCSEISCQSK</sequence>
<evidence type="ECO:0000259" key="5">
    <source>
        <dbReference type="SMART" id="SM00214"/>
    </source>
</evidence>
<evidence type="ECO:0000313" key="6">
    <source>
        <dbReference type="EMBL" id="CAG7785638.1"/>
    </source>
</evidence>
<dbReference type="EMBL" id="CAJVCH010300261">
    <property type="protein sequence ID" value="CAG7785638.1"/>
    <property type="molecule type" value="Genomic_DNA"/>
</dbReference>
<dbReference type="InterPro" id="IPR001007">
    <property type="entry name" value="VWF_dom"/>
</dbReference>
<dbReference type="GO" id="GO:0005576">
    <property type="term" value="C:extracellular region"/>
    <property type="evidence" value="ECO:0007669"/>
    <property type="project" value="UniProtKB-SubCell"/>
</dbReference>
<dbReference type="Proteomes" id="UP000708208">
    <property type="component" value="Unassembled WGS sequence"/>
</dbReference>
<dbReference type="PANTHER" id="PTHR46698">
    <property type="entry name" value="CROSSVEINLESS 2"/>
    <property type="match status" value="1"/>
</dbReference>
<dbReference type="SMART" id="SM00214">
    <property type="entry name" value="VWC"/>
    <property type="match status" value="3"/>
</dbReference>
<accession>A0A8J2P8G4</accession>
<feature type="domain" description="VWFC" evidence="5">
    <location>
        <begin position="26"/>
        <end position="87"/>
    </location>
</feature>
<evidence type="ECO:0000256" key="1">
    <source>
        <dbReference type="ARBA" id="ARBA00004613"/>
    </source>
</evidence>
<evidence type="ECO:0000256" key="4">
    <source>
        <dbReference type="SAM" id="MobiDB-lite"/>
    </source>
</evidence>
<dbReference type="OrthoDB" id="10072086at2759"/>
<dbReference type="PANTHER" id="PTHR46698:SF3">
    <property type="entry name" value="TENECTIN ISOFORM 1-RELATED"/>
    <property type="match status" value="1"/>
</dbReference>
<feature type="compositionally biased region" description="Acidic residues" evidence="4">
    <location>
        <begin position="538"/>
        <end position="548"/>
    </location>
</feature>
<keyword evidence="3" id="KW-0732">Signal</keyword>
<evidence type="ECO:0000256" key="3">
    <source>
        <dbReference type="ARBA" id="ARBA00022729"/>
    </source>
</evidence>
<dbReference type="AlphaFoldDB" id="A0A8J2P8G4"/>
<feature type="compositionally biased region" description="Polar residues" evidence="4">
    <location>
        <begin position="759"/>
        <end position="786"/>
    </location>
</feature>
<feature type="region of interest" description="Disordered" evidence="4">
    <location>
        <begin position="307"/>
        <end position="522"/>
    </location>
</feature>
<proteinExistence type="predicted"/>
<feature type="region of interest" description="Disordered" evidence="4">
    <location>
        <begin position="759"/>
        <end position="787"/>
    </location>
</feature>
<keyword evidence="2" id="KW-0964">Secreted</keyword>
<comment type="subcellular location">
    <subcellularLocation>
        <location evidence="1">Secreted</location>
    </subcellularLocation>
</comment>
<reference evidence="6" key="1">
    <citation type="submission" date="2021-06" db="EMBL/GenBank/DDBJ databases">
        <authorList>
            <person name="Hodson N. C."/>
            <person name="Mongue J. A."/>
            <person name="Jaron S. K."/>
        </authorList>
    </citation>
    <scope>NUCLEOTIDE SEQUENCE</scope>
</reference>
<feature type="compositionally biased region" description="Polar residues" evidence="4">
    <location>
        <begin position="454"/>
        <end position="473"/>
    </location>
</feature>
<feature type="compositionally biased region" description="Low complexity" evidence="4">
    <location>
        <begin position="474"/>
        <end position="505"/>
    </location>
</feature>
<name>A0A8J2P8G4_9HEXA</name>
<feature type="domain" description="VWFC" evidence="5">
    <location>
        <begin position="122"/>
        <end position="181"/>
    </location>
</feature>
<feature type="compositionally biased region" description="Low complexity" evidence="4">
    <location>
        <begin position="564"/>
        <end position="589"/>
    </location>
</feature>
<evidence type="ECO:0000313" key="7">
    <source>
        <dbReference type="Proteomes" id="UP000708208"/>
    </source>
</evidence>
<feature type="region of interest" description="Disordered" evidence="4">
    <location>
        <begin position="534"/>
        <end position="590"/>
    </location>
</feature>
<feature type="compositionally biased region" description="Basic and acidic residues" evidence="4">
    <location>
        <begin position="389"/>
        <end position="400"/>
    </location>
</feature>
<comment type="caution">
    <text evidence="6">The sequence shown here is derived from an EMBL/GenBank/DDBJ whole genome shotgun (WGS) entry which is preliminary data.</text>
</comment>
<feature type="compositionally biased region" description="Basic and acidic residues" evidence="4">
    <location>
        <begin position="353"/>
        <end position="376"/>
    </location>
</feature>
<feature type="compositionally biased region" description="Acidic residues" evidence="4">
    <location>
        <begin position="418"/>
        <end position="431"/>
    </location>
</feature>
<evidence type="ECO:0000256" key="2">
    <source>
        <dbReference type="ARBA" id="ARBA00022525"/>
    </source>
</evidence>
<feature type="domain" description="VWFC" evidence="5">
    <location>
        <begin position="206"/>
        <end position="271"/>
    </location>
</feature>
<protein>
    <recommendedName>
        <fullName evidence="5">VWFC domain-containing protein</fullName>
    </recommendedName>
</protein>